<gene>
    <name evidence="16" type="ORF">G5V58_19550</name>
</gene>
<keyword evidence="10" id="KW-0067">ATP-binding</keyword>
<evidence type="ECO:0000256" key="11">
    <source>
        <dbReference type="ARBA" id="ARBA00023012"/>
    </source>
</evidence>
<evidence type="ECO:0000256" key="8">
    <source>
        <dbReference type="ARBA" id="ARBA00022741"/>
    </source>
</evidence>
<dbReference type="Gene3D" id="3.30.565.10">
    <property type="entry name" value="Histidine kinase-like ATPase, C-terminal domain"/>
    <property type="match status" value="1"/>
</dbReference>
<dbReference type="InterPro" id="IPR035965">
    <property type="entry name" value="PAS-like_dom_sf"/>
</dbReference>
<organism evidence="16 17">
    <name type="scientific">Nocardioides anomalus</name>
    <dbReference type="NCBI Taxonomy" id="2712223"/>
    <lineage>
        <taxon>Bacteria</taxon>
        <taxon>Bacillati</taxon>
        <taxon>Actinomycetota</taxon>
        <taxon>Actinomycetes</taxon>
        <taxon>Propionibacteriales</taxon>
        <taxon>Nocardioidaceae</taxon>
        <taxon>Nocardioides</taxon>
    </lineage>
</organism>
<evidence type="ECO:0000313" key="17">
    <source>
        <dbReference type="Proteomes" id="UP000502996"/>
    </source>
</evidence>
<dbReference type="KEGG" id="nano:G5V58_19550"/>
<keyword evidence="17" id="KW-1185">Reference proteome</keyword>
<dbReference type="PROSITE" id="PS50109">
    <property type="entry name" value="HIS_KIN"/>
    <property type="match status" value="1"/>
</dbReference>
<dbReference type="InterPro" id="IPR000700">
    <property type="entry name" value="PAS-assoc_C"/>
</dbReference>
<dbReference type="Pfam" id="PF00512">
    <property type="entry name" value="HisKA"/>
    <property type="match status" value="1"/>
</dbReference>
<dbReference type="InterPro" id="IPR013656">
    <property type="entry name" value="PAS_4"/>
</dbReference>
<comment type="catalytic activity">
    <reaction evidence="1">
        <text>ATP + protein L-histidine = ADP + protein N-phospho-L-histidine.</text>
        <dbReference type="EC" id="2.7.13.3"/>
    </reaction>
</comment>
<dbReference type="FunFam" id="1.10.287.130:FF:000001">
    <property type="entry name" value="Two-component sensor histidine kinase"/>
    <property type="match status" value="1"/>
</dbReference>
<evidence type="ECO:0000259" key="13">
    <source>
        <dbReference type="PROSITE" id="PS50109"/>
    </source>
</evidence>
<dbReference type="InterPro" id="IPR005467">
    <property type="entry name" value="His_kinase_dom"/>
</dbReference>
<dbReference type="RefSeq" id="WP_165236469.1">
    <property type="nucleotide sequence ID" value="NZ_CP049257.1"/>
</dbReference>
<dbReference type="EC" id="2.7.13.3" evidence="4"/>
<dbReference type="PANTHER" id="PTHR43711">
    <property type="entry name" value="TWO-COMPONENT HISTIDINE KINASE"/>
    <property type="match status" value="1"/>
</dbReference>
<dbReference type="InterPro" id="IPR036097">
    <property type="entry name" value="HisK_dim/P_sf"/>
</dbReference>
<evidence type="ECO:0000256" key="4">
    <source>
        <dbReference type="ARBA" id="ARBA00012438"/>
    </source>
</evidence>
<keyword evidence="6" id="KW-0597">Phosphoprotein</keyword>
<dbReference type="NCBIfam" id="TIGR00229">
    <property type="entry name" value="sensory_box"/>
    <property type="match status" value="1"/>
</dbReference>
<evidence type="ECO:0000259" key="14">
    <source>
        <dbReference type="PROSITE" id="PS50112"/>
    </source>
</evidence>
<evidence type="ECO:0000256" key="9">
    <source>
        <dbReference type="ARBA" id="ARBA00022777"/>
    </source>
</evidence>
<evidence type="ECO:0000256" key="12">
    <source>
        <dbReference type="ARBA" id="ARBA00023136"/>
    </source>
</evidence>
<dbReference type="SMART" id="SM00387">
    <property type="entry name" value="HATPase_c"/>
    <property type="match status" value="1"/>
</dbReference>
<keyword evidence="11" id="KW-0902">Two-component regulatory system</keyword>
<feature type="domain" description="Histidine kinase" evidence="13">
    <location>
        <begin position="281"/>
        <end position="497"/>
    </location>
</feature>
<dbReference type="AlphaFoldDB" id="A0A6G6WH65"/>
<dbReference type="CDD" id="cd00075">
    <property type="entry name" value="HATPase"/>
    <property type="match status" value="1"/>
</dbReference>
<dbReference type="PROSITE" id="PS50112">
    <property type="entry name" value="PAS"/>
    <property type="match status" value="1"/>
</dbReference>
<accession>A0A6G6WH65</accession>
<evidence type="ECO:0000256" key="1">
    <source>
        <dbReference type="ARBA" id="ARBA00000085"/>
    </source>
</evidence>
<dbReference type="GO" id="GO:0000155">
    <property type="term" value="F:phosphorelay sensor kinase activity"/>
    <property type="evidence" value="ECO:0007669"/>
    <property type="project" value="InterPro"/>
</dbReference>
<dbReference type="PANTHER" id="PTHR43711:SF1">
    <property type="entry name" value="HISTIDINE KINASE 1"/>
    <property type="match status" value="1"/>
</dbReference>
<dbReference type="GO" id="GO:0005886">
    <property type="term" value="C:plasma membrane"/>
    <property type="evidence" value="ECO:0007669"/>
    <property type="project" value="UniProtKB-SubCell"/>
</dbReference>
<evidence type="ECO:0000256" key="3">
    <source>
        <dbReference type="ARBA" id="ARBA00004314"/>
    </source>
</evidence>
<proteinExistence type="predicted"/>
<dbReference type="GO" id="GO:0005524">
    <property type="term" value="F:ATP binding"/>
    <property type="evidence" value="ECO:0007669"/>
    <property type="project" value="UniProtKB-KW"/>
</dbReference>
<feature type="domain" description="PAC" evidence="15">
    <location>
        <begin position="88"/>
        <end position="140"/>
    </location>
</feature>
<evidence type="ECO:0000256" key="10">
    <source>
        <dbReference type="ARBA" id="ARBA00022840"/>
    </source>
</evidence>
<keyword evidence="7" id="KW-0808">Transferase</keyword>
<dbReference type="SMART" id="SM00091">
    <property type="entry name" value="PAS"/>
    <property type="match status" value="1"/>
</dbReference>
<keyword evidence="8" id="KW-0547">Nucleotide-binding</keyword>
<evidence type="ECO:0000256" key="7">
    <source>
        <dbReference type="ARBA" id="ARBA00022679"/>
    </source>
</evidence>
<keyword evidence="5" id="KW-1003">Cell membrane</keyword>
<comment type="subcellular location">
    <subcellularLocation>
        <location evidence="2">Cell membrane</location>
    </subcellularLocation>
    <subcellularLocation>
        <location evidence="3">Membrane raft</location>
        <topology evidence="3">Multi-pass membrane protein</topology>
    </subcellularLocation>
</comment>
<evidence type="ECO:0000256" key="2">
    <source>
        <dbReference type="ARBA" id="ARBA00004236"/>
    </source>
</evidence>
<dbReference type="SUPFAM" id="SSF47384">
    <property type="entry name" value="Homodimeric domain of signal transducing histidine kinase"/>
    <property type="match status" value="1"/>
</dbReference>
<dbReference type="Pfam" id="PF08448">
    <property type="entry name" value="PAS_4"/>
    <property type="match status" value="1"/>
</dbReference>
<dbReference type="InterPro" id="IPR004358">
    <property type="entry name" value="Sig_transdc_His_kin-like_C"/>
</dbReference>
<dbReference type="EMBL" id="CP049257">
    <property type="protein sequence ID" value="QIG44681.1"/>
    <property type="molecule type" value="Genomic_DNA"/>
</dbReference>
<dbReference type="SUPFAM" id="SSF55785">
    <property type="entry name" value="PYP-like sensor domain (PAS domain)"/>
    <property type="match status" value="1"/>
</dbReference>
<dbReference type="CDD" id="cd00130">
    <property type="entry name" value="PAS"/>
    <property type="match status" value="1"/>
</dbReference>
<dbReference type="PRINTS" id="PR00344">
    <property type="entry name" value="BCTRLSENSOR"/>
</dbReference>
<evidence type="ECO:0000259" key="15">
    <source>
        <dbReference type="PROSITE" id="PS50113"/>
    </source>
</evidence>
<evidence type="ECO:0000313" key="16">
    <source>
        <dbReference type="EMBL" id="QIG44681.1"/>
    </source>
</evidence>
<dbReference type="InterPro" id="IPR001610">
    <property type="entry name" value="PAC"/>
</dbReference>
<reference evidence="16 17" key="1">
    <citation type="submission" date="2020-02" db="EMBL/GenBank/DDBJ databases">
        <title>Full genome sequence of Nocardioides sp. R-3366.</title>
        <authorList>
            <person name="Im W.-T."/>
        </authorList>
    </citation>
    <scope>NUCLEOTIDE SEQUENCE [LARGE SCALE GENOMIC DNA]</scope>
    <source>
        <strain evidence="16 17">R-3366</strain>
    </source>
</reference>
<evidence type="ECO:0000256" key="5">
    <source>
        <dbReference type="ARBA" id="ARBA00022475"/>
    </source>
</evidence>
<dbReference type="InterPro" id="IPR050736">
    <property type="entry name" value="Sensor_HK_Regulatory"/>
</dbReference>
<dbReference type="SMART" id="SM00388">
    <property type="entry name" value="HisKA"/>
    <property type="match status" value="1"/>
</dbReference>
<keyword evidence="9" id="KW-0418">Kinase</keyword>
<keyword evidence="12" id="KW-0472">Membrane</keyword>
<dbReference type="Gene3D" id="1.10.287.130">
    <property type="match status" value="1"/>
</dbReference>
<dbReference type="SUPFAM" id="SSF55874">
    <property type="entry name" value="ATPase domain of HSP90 chaperone/DNA topoisomerase II/histidine kinase"/>
    <property type="match status" value="1"/>
</dbReference>
<dbReference type="InterPro" id="IPR003594">
    <property type="entry name" value="HATPase_dom"/>
</dbReference>
<dbReference type="GO" id="GO:0045121">
    <property type="term" value="C:membrane raft"/>
    <property type="evidence" value="ECO:0007669"/>
    <property type="project" value="UniProtKB-SubCell"/>
</dbReference>
<dbReference type="SMART" id="SM00086">
    <property type="entry name" value="PAC"/>
    <property type="match status" value="1"/>
</dbReference>
<sequence length="497" mass="53073">MTVEPVESVELVGGEVLWRMTVEHSPVGTTLVAPDGRLLSANRALCEMLGHTEEQIRALTFQQITHPDDLAADLALVAATLAGERSSYRLRKRYLHADGHVVHGDLSVALIRGADGTPLHFVSQILDVTEAVQYAERLAATSDELERQHRYLQAVLDSVDVGVAVHETGGYVVTNRRHQDFIELAHPEGADGRAGRPGDLFSPSGRRLEAHELPSNRAEAGEEFDDLIIEVGADPATRRALAVSSRAIHTPEGDHLGAVLAYNDVTDLVRALAAKDHFVAAVSHELRTPLTSVLGNLELLRDLDDVPAHVHDRLDVMERNAIRLRELVADLLTVAQLTDGRVRLARSEVDVGVLVVEAADAVRPAAVAAGLDLSVDVPASPVLADVDGPRLRQVVDNLLGNAVKYTEPGGSVAVRLDASPDGLELTVADTGIGVDPDEVGRLFSRFFRGADAASRHIPGAGLGLSIVRSIVDAHGGRVSVTGRPGEGSTFRVELPLG</sequence>
<dbReference type="InterPro" id="IPR003661">
    <property type="entry name" value="HisK_dim/P_dom"/>
</dbReference>
<dbReference type="Gene3D" id="3.30.450.20">
    <property type="entry name" value="PAS domain"/>
    <property type="match status" value="2"/>
</dbReference>
<feature type="domain" description="PAS" evidence="14">
    <location>
        <begin position="14"/>
        <end position="84"/>
    </location>
</feature>
<dbReference type="InterPro" id="IPR000014">
    <property type="entry name" value="PAS"/>
</dbReference>
<dbReference type="Proteomes" id="UP000502996">
    <property type="component" value="Chromosome"/>
</dbReference>
<name>A0A6G6WH65_9ACTN</name>
<dbReference type="InterPro" id="IPR036890">
    <property type="entry name" value="HATPase_C_sf"/>
</dbReference>
<dbReference type="FunFam" id="3.30.565.10:FF:000023">
    <property type="entry name" value="PAS domain-containing sensor histidine kinase"/>
    <property type="match status" value="1"/>
</dbReference>
<dbReference type="CDD" id="cd00082">
    <property type="entry name" value="HisKA"/>
    <property type="match status" value="1"/>
</dbReference>
<protein>
    <recommendedName>
        <fullName evidence="4">histidine kinase</fullName>
        <ecNumber evidence="4">2.7.13.3</ecNumber>
    </recommendedName>
</protein>
<dbReference type="Pfam" id="PF02518">
    <property type="entry name" value="HATPase_c"/>
    <property type="match status" value="1"/>
</dbReference>
<evidence type="ECO:0000256" key="6">
    <source>
        <dbReference type="ARBA" id="ARBA00022553"/>
    </source>
</evidence>
<dbReference type="PROSITE" id="PS50113">
    <property type="entry name" value="PAC"/>
    <property type="match status" value="1"/>
</dbReference>